<organism evidence="2 3">
    <name type="scientific">Aphis gossypii</name>
    <name type="common">Cotton aphid</name>
    <dbReference type="NCBI Taxonomy" id="80765"/>
    <lineage>
        <taxon>Eukaryota</taxon>
        <taxon>Metazoa</taxon>
        <taxon>Ecdysozoa</taxon>
        <taxon>Arthropoda</taxon>
        <taxon>Hexapoda</taxon>
        <taxon>Insecta</taxon>
        <taxon>Pterygota</taxon>
        <taxon>Neoptera</taxon>
        <taxon>Paraneoptera</taxon>
        <taxon>Hemiptera</taxon>
        <taxon>Sternorrhyncha</taxon>
        <taxon>Aphidomorpha</taxon>
        <taxon>Aphidoidea</taxon>
        <taxon>Aphididae</taxon>
        <taxon>Aphidini</taxon>
        <taxon>Aphis</taxon>
        <taxon>Aphis</taxon>
    </lineage>
</organism>
<dbReference type="EMBL" id="OU899034">
    <property type="protein sequence ID" value="CAH1713530.1"/>
    <property type="molecule type" value="Genomic_DNA"/>
</dbReference>
<evidence type="ECO:0000256" key="1">
    <source>
        <dbReference type="SAM" id="MobiDB-lite"/>
    </source>
</evidence>
<reference evidence="2" key="1">
    <citation type="submission" date="2022-02" db="EMBL/GenBank/DDBJ databases">
        <authorList>
            <person name="King R."/>
        </authorList>
    </citation>
    <scope>NUCLEOTIDE SEQUENCE</scope>
</reference>
<dbReference type="Proteomes" id="UP001154329">
    <property type="component" value="Chromosome 1"/>
</dbReference>
<feature type="region of interest" description="Disordered" evidence="1">
    <location>
        <begin position="35"/>
        <end position="92"/>
    </location>
</feature>
<feature type="compositionally biased region" description="Basic and acidic residues" evidence="1">
    <location>
        <begin position="71"/>
        <end position="82"/>
    </location>
</feature>
<evidence type="ECO:0000313" key="2">
    <source>
        <dbReference type="EMBL" id="CAH1713530.1"/>
    </source>
</evidence>
<dbReference type="AlphaFoldDB" id="A0A9P0NEI1"/>
<evidence type="ECO:0000313" key="3">
    <source>
        <dbReference type="Proteomes" id="UP001154329"/>
    </source>
</evidence>
<protein>
    <submittedName>
        <fullName evidence="2">Uncharacterized protein</fullName>
    </submittedName>
</protein>
<sequence length="137" mass="15695">MRRSRKGHDRLRLFRSRARCKVTAAAPAPAVRRRLLPGQRRVNARPAPPRIDTRLRRSGFSPSAHPPTTRPNDKVLRARDPKGCASRSRLQKSYTGEILNASRDDNKIDHFSSRRFSCIDSKITATRFLLYYSAESH</sequence>
<keyword evidence="3" id="KW-1185">Reference proteome</keyword>
<gene>
    <name evidence="2" type="ORF">APHIGO_LOCUS2434</name>
</gene>
<proteinExistence type="predicted"/>
<name>A0A9P0NEI1_APHGO</name>
<reference evidence="2" key="2">
    <citation type="submission" date="2022-10" db="EMBL/GenBank/DDBJ databases">
        <authorList>
            <consortium name="ENA_rothamsted_submissions"/>
            <consortium name="culmorum"/>
            <person name="King R."/>
        </authorList>
    </citation>
    <scope>NUCLEOTIDE SEQUENCE</scope>
</reference>
<accession>A0A9P0NEI1</accession>